<evidence type="ECO:0000313" key="2">
    <source>
        <dbReference type="EMBL" id="AIF07253.1"/>
    </source>
</evidence>
<dbReference type="EC" id="3.1.2.23" evidence="2"/>
<keyword evidence="2" id="KW-0378">Hydrolase</keyword>
<name>A0A075GZS6_9EURY</name>
<dbReference type="EMBL" id="KF900796">
    <property type="protein sequence ID" value="AIF07253.1"/>
    <property type="molecule type" value="Genomic_DNA"/>
</dbReference>
<sequence length="138" mass="16198">MAFVSERRVDFPMVDLAKIVYYPRFWDLAHRFYEESWEYSCGMHYNTILSEHMIAFPLVHSDTQFLHPVAYGDTIQCTLTVPKVGNTSITWRYEFRNQDGVLCWTSDQVTVCTDMSEVQSKMIVPDWMREGLAKLTPE</sequence>
<dbReference type="InterPro" id="IPR006683">
    <property type="entry name" value="Thioestr_dom"/>
</dbReference>
<feature type="domain" description="Thioesterase" evidence="1">
    <location>
        <begin position="53"/>
        <end position="103"/>
    </location>
</feature>
<dbReference type="SUPFAM" id="SSF54637">
    <property type="entry name" value="Thioesterase/thiol ester dehydrase-isomerase"/>
    <property type="match status" value="1"/>
</dbReference>
<protein>
    <submittedName>
        <fullName evidence="2">Putative thioesterase</fullName>
        <ecNumber evidence="2">3.1.2.23</ecNumber>
    </submittedName>
</protein>
<dbReference type="Gene3D" id="3.10.129.10">
    <property type="entry name" value="Hotdog Thioesterase"/>
    <property type="match status" value="1"/>
</dbReference>
<dbReference type="CDD" id="cd00586">
    <property type="entry name" value="4HBT"/>
    <property type="match status" value="1"/>
</dbReference>
<dbReference type="AlphaFoldDB" id="A0A075GZS6"/>
<dbReference type="Pfam" id="PF03061">
    <property type="entry name" value="4HBT"/>
    <property type="match status" value="1"/>
</dbReference>
<dbReference type="GO" id="GO:0018739">
    <property type="term" value="F:4-hydroxybenzoyl-CoA thioesterase activity"/>
    <property type="evidence" value="ECO:0007669"/>
    <property type="project" value="UniProtKB-EC"/>
</dbReference>
<organism evidence="2">
    <name type="scientific">uncultured marine group II/III euryarchaeote KM3_200_E08</name>
    <dbReference type="NCBI Taxonomy" id="1457977"/>
    <lineage>
        <taxon>Archaea</taxon>
        <taxon>Methanobacteriati</taxon>
        <taxon>Methanobacteriota</taxon>
        <taxon>environmental samples</taxon>
    </lineage>
</organism>
<evidence type="ECO:0000259" key="1">
    <source>
        <dbReference type="Pfam" id="PF03061"/>
    </source>
</evidence>
<reference evidence="2" key="1">
    <citation type="journal article" date="2014" name="Genome Biol. Evol.">
        <title>Pangenome evidence for extensive interdomain horizontal transfer affecting lineage core and shell genes in uncultured planktonic thaumarchaeota and euryarchaeota.</title>
        <authorList>
            <person name="Deschamps P."/>
            <person name="Zivanovic Y."/>
            <person name="Moreira D."/>
            <person name="Rodriguez-Valera F."/>
            <person name="Lopez-Garcia P."/>
        </authorList>
    </citation>
    <scope>NUCLEOTIDE SEQUENCE</scope>
</reference>
<accession>A0A075GZS6</accession>
<proteinExistence type="predicted"/>
<dbReference type="InterPro" id="IPR029069">
    <property type="entry name" value="HotDog_dom_sf"/>
</dbReference>